<dbReference type="InterPro" id="IPR045851">
    <property type="entry name" value="AMP-bd_C_sf"/>
</dbReference>
<dbReference type="PROSITE" id="PS50075">
    <property type="entry name" value="CARRIER"/>
    <property type="match status" value="1"/>
</dbReference>
<dbReference type="GO" id="GO:0005737">
    <property type="term" value="C:cytoplasm"/>
    <property type="evidence" value="ECO:0007669"/>
    <property type="project" value="TreeGrafter"/>
</dbReference>
<dbReference type="AlphaFoldDB" id="A0A0C9VAW6"/>
<reference evidence="6 7" key="1">
    <citation type="submission" date="2014-06" db="EMBL/GenBank/DDBJ databases">
        <title>Evolutionary Origins and Diversification of the Mycorrhizal Mutualists.</title>
        <authorList>
            <consortium name="DOE Joint Genome Institute"/>
            <consortium name="Mycorrhizal Genomics Consortium"/>
            <person name="Kohler A."/>
            <person name="Kuo A."/>
            <person name="Nagy L.G."/>
            <person name="Floudas D."/>
            <person name="Copeland A."/>
            <person name="Barry K.W."/>
            <person name="Cichocki N."/>
            <person name="Veneault-Fourrey C."/>
            <person name="LaButti K."/>
            <person name="Lindquist E.A."/>
            <person name="Lipzen A."/>
            <person name="Lundell T."/>
            <person name="Morin E."/>
            <person name="Murat C."/>
            <person name="Riley R."/>
            <person name="Ohm R."/>
            <person name="Sun H."/>
            <person name="Tunlid A."/>
            <person name="Henrissat B."/>
            <person name="Grigoriev I.V."/>
            <person name="Hibbett D.S."/>
            <person name="Martin F."/>
        </authorList>
    </citation>
    <scope>NUCLEOTIDE SEQUENCE [LARGE SCALE GENOMIC DNA]</scope>
    <source>
        <strain evidence="6 7">SS14</strain>
    </source>
</reference>
<dbReference type="PANTHER" id="PTHR45527:SF1">
    <property type="entry name" value="FATTY ACID SYNTHASE"/>
    <property type="match status" value="1"/>
</dbReference>
<name>A0A0C9VAW6_SPHS4</name>
<dbReference type="Gene3D" id="3.30.300.30">
    <property type="match status" value="2"/>
</dbReference>
<dbReference type="InterPro" id="IPR036736">
    <property type="entry name" value="ACP-like_sf"/>
</dbReference>
<keyword evidence="4" id="KW-0511">Multifunctional enzyme</keyword>
<protein>
    <recommendedName>
        <fullName evidence="5">Carrier domain-containing protein</fullName>
    </recommendedName>
</protein>
<dbReference type="PANTHER" id="PTHR45527">
    <property type="entry name" value="NONRIBOSOMAL PEPTIDE SYNTHETASE"/>
    <property type="match status" value="1"/>
</dbReference>
<dbReference type="InterPro" id="IPR042099">
    <property type="entry name" value="ANL_N_sf"/>
</dbReference>
<dbReference type="OrthoDB" id="408177at2759"/>
<dbReference type="SUPFAM" id="SSF56801">
    <property type="entry name" value="Acetyl-CoA synthetase-like"/>
    <property type="match status" value="1"/>
</dbReference>
<evidence type="ECO:0000256" key="1">
    <source>
        <dbReference type="ARBA" id="ARBA00022450"/>
    </source>
</evidence>
<dbReference type="Pfam" id="PF00550">
    <property type="entry name" value="PP-binding"/>
    <property type="match status" value="1"/>
</dbReference>
<dbReference type="GO" id="GO:0044550">
    <property type="term" value="P:secondary metabolite biosynthetic process"/>
    <property type="evidence" value="ECO:0007669"/>
    <property type="project" value="TreeGrafter"/>
</dbReference>
<keyword evidence="7" id="KW-1185">Reference proteome</keyword>
<evidence type="ECO:0000313" key="7">
    <source>
        <dbReference type="Proteomes" id="UP000054279"/>
    </source>
</evidence>
<dbReference type="HOGENOM" id="CLU_440865_0_0_1"/>
<keyword evidence="2" id="KW-0597">Phosphoprotein</keyword>
<dbReference type="SUPFAM" id="SSF47336">
    <property type="entry name" value="ACP-like"/>
    <property type="match status" value="1"/>
</dbReference>
<evidence type="ECO:0000259" key="5">
    <source>
        <dbReference type="PROSITE" id="PS50075"/>
    </source>
</evidence>
<proteinExistence type="predicted"/>
<dbReference type="SMART" id="SM00823">
    <property type="entry name" value="PKS_PP"/>
    <property type="match status" value="1"/>
</dbReference>
<organism evidence="6 7">
    <name type="scientific">Sphaerobolus stellatus (strain SS14)</name>
    <dbReference type="NCBI Taxonomy" id="990650"/>
    <lineage>
        <taxon>Eukaryota</taxon>
        <taxon>Fungi</taxon>
        <taxon>Dikarya</taxon>
        <taxon>Basidiomycota</taxon>
        <taxon>Agaricomycotina</taxon>
        <taxon>Agaricomycetes</taxon>
        <taxon>Phallomycetidae</taxon>
        <taxon>Geastrales</taxon>
        <taxon>Sphaerobolaceae</taxon>
        <taxon>Sphaerobolus</taxon>
    </lineage>
</organism>
<dbReference type="EMBL" id="KN837200">
    <property type="protein sequence ID" value="KIJ34401.1"/>
    <property type="molecule type" value="Genomic_DNA"/>
</dbReference>
<dbReference type="GO" id="GO:0016874">
    <property type="term" value="F:ligase activity"/>
    <property type="evidence" value="ECO:0007669"/>
    <property type="project" value="UniProtKB-KW"/>
</dbReference>
<sequence length="620" mass="69424">MHPRIYRTDDLGYWIKDGFLQYTGRADAQLKIRGQRVEAGEIESLINRNPSVQASAVVVPKTEAAHQLVAYIQLGDQGLLEEGVLELWDSHYNAEDPFDVLEDTNAGHDFARWFSMFNGERIPFEQMEEWLQGTLRQIEPASRDRVLEMRTDISSTSLRAAAHELNGLPNSKISLAIINSVIQYFPSAHYLTHVLEQRLDILEGGGRVFLGDLRSYSLITLHDLERALGLLEEEDTADDVRDTLNAYAESQAEFLYPSVSYVEVRPIAMKIRNELSRYRYSVILHINSKQRSLNASRWINFSVEKLSVDKLPSLLRSSVETTLGVSHIPQSDLAEVDNLLTVVRSSDSPHLTVHALRALLEGGSSRQFSMPTALHEMAVEEGWKFALDYSNQTVNGGYLCAVFYRSPSSSSDGLPIFPLVSYEEPFTNTIKKPASDYRQVFDAIKDHLRQHLPDSMLLTKMIKVGSLPLNRSGKLDRPLLSSLEFFHEATKDIAPRARQALLNSQEEAVIAIFAKALRLSPTEIDVEDNLFDLGGYSIMATTVVTAIRRELGANLLMASFSAIPLLKLSLPSFLRRQNTVFFNNDHPGPTLFMFPETTGFGGVYSSTVGSIDANILKNGL</sequence>
<dbReference type="GO" id="GO:0043041">
    <property type="term" value="P:amino acid activation for nonribosomal peptide biosynthetic process"/>
    <property type="evidence" value="ECO:0007669"/>
    <property type="project" value="TreeGrafter"/>
</dbReference>
<dbReference type="Gene3D" id="1.10.1200.10">
    <property type="entry name" value="ACP-like"/>
    <property type="match status" value="1"/>
</dbReference>
<evidence type="ECO:0000313" key="6">
    <source>
        <dbReference type="EMBL" id="KIJ34401.1"/>
    </source>
</evidence>
<keyword evidence="1" id="KW-0596">Phosphopantetheine</keyword>
<keyword evidence="3" id="KW-0436">Ligase</keyword>
<feature type="domain" description="Carrier" evidence="5">
    <location>
        <begin position="500"/>
        <end position="577"/>
    </location>
</feature>
<dbReference type="Gene3D" id="3.40.50.12780">
    <property type="entry name" value="N-terminal domain of ligase-like"/>
    <property type="match status" value="1"/>
</dbReference>
<gene>
    <name evidence="6" type="ORF">M422DRAFT_263543</name>
</gene>
<evidence type="ECO:0000256" key="4">
    <source>
        <dbReference type="ARBA" id="ARBA00023268"/>
    </source>
</evidence>
<evidence type="ECO:0000256" key="3">
    <source>
        <dbReference type="ARBA" id="ARBA00022598"/>
    </source>
</evidence>
<dbReference type="InterPro" id="IPR020806">
    <property type="entry name" value="PKS_PP-bd"/>
</dbReference>
<evidence type="ECO:0000256" key="2">
    <source>
        <dbReference type="ARBA" id="ARBA00022553"/>
    </source>
</evidence>
<accession>A0A0C9VAW6</accession>
<dbReference type="InterPro" id="IPR009081">
    <property type="entry name" value="PP-bd_ACP"/>
</dbReference>
<dbReference type="GO" id="GO:0031177">
    <property type="term" value="F:phosphopantetheine binding"/>
    <property type="evidence" value="ECO:0007669"/>
    <property type="project" value="InterPro"/>
</dbReference>
<dbReference type="Proteomes" id="UP000054279">
    <property type="component" value="Unassembled WGS sequence"/>
</dbReference>